<keyword evidence="1" id="KW-0805">Transcription regulation</keyword>
<dbReference type="Pfam" id="PF01047">
    <property type="entry name" value="MarR"/>
    <property type="match status" value="1"/>
</dbReference>
<dbReference type="GO" id="GO:0003700">
    <property type="term" value="F:DNA-binding transcription factor activity"/>
    <property type="evidence" value="ECO:0007669"/>
    <property type="project" value="InterPro"/>
</dbReference>
<dbReference type="AlphaFoldDB" id="A0AAU7CKY7"/>
<name>A0AAU7CKY7_9BACT</name>
<dbReference type="SUPFAM" id="SSF46785">
    <property type="entry name" value="Winged helix' DNA-binding domain"/>
    <property type="match status" value="1"/>
</dbReference>
<dbReference type="GO" id="GO:0003677">
    <property type="term" value="F:DNA binding"/>
    <property type="evidence" value="ECO:0007669"/>
    <property type="project" value="UniProtKB-KW"/>
</dbReference>
<protein>
    <submittedName>
        <fullName evidence="5">MarR family transcriptional regulator</fullName>
    </submittedName>
</protein>
<dbReference type="Gene3D" id="1.10.10.10">
    <property type="entry name" value="Winged helix-like DNA-binding domain superfamily/Winged helix DNA-binding domain"/>
    <property type="match status" value="1"/>
</dbReference>
<dbReference type="PROSITE" id="PS50995">
    <property type="entry name" value="HTH_MARR_2"/>
    <property type="match status" value="1"/>
</dbReference>
<organism evidence="5">
    <name type="scientific">Singulisphaera sp. Ch08</name>
    <dbReference type="NCBI Taxonomy" id="3120278"/>
    <lineage>
        <taxon>Bacteria</taxon>
        <taxon>Pseudomonadati</taxon>
        <taxon>Planctomycetota</taxon>
        <taxon>Planctomycetia</taxon>
        <taxon>Isosphaerales</taxon>
        <taxon>Isosphaeraceae</taxon>
        <taxon>Singulisphaera</taxon>
    </lineage>
</organism>
<evidence type="ECO:0000256" key="1">
    <source>
        <dbReference type="ARBA" id="ARBA00023015"/>
    </source>
</evidence>
<evidence type="ECO:0000313" key="5">
    <source>
        <dbReference type="EMBL" id="XBH05920.1"/>
    </source>
</evidence>
<gene>
    <name evidence="5" type="ORF">V5E97_07775</name>
</gene>
<proteinExistence type="predicted"/>
<dbReference type="InterPro" id="IPR000835">
    <property type="entry name" value="HTH_MarR-typ"/>
</dbReference>
<dbReference type="SMART" id="SM00347">
    <property type="entry name" value="HTH_MARR"/>
    <property type="match status" value="1"/>
</dbReference>
<sequence length="120" mass="13534">MRSTQHFLLRLLVRAGEVRKGDLGEMASLDETTLTRSLRLLEKSGWVSIRPGTDRREKWVAITPAGKEKVEQVRPAWLRAQDRMRRSLPAGTWEKLDSALPEIVHAASKTASEDTSRPTS</sequence>
<dbReference type="PANTHER" id="PTHR42756">
    <property type="entry name" value="TRANSCRIPTIONAL REGULATOR, MARR"/>
    <property type="match status" value="1"/>
</dbReference>
<dbReference type="EMBL" id="CP155447">
    <property type="protein sequence ID" value="XBH05920.1"/>
    <property type="molecule type" value="Genomic_DNA"/>
</dbReference>
<reference evidence="5" key="1">
    <citation type="submission" date="2024-05" db="EMBL/GenBank/DDBJ databases">
        <title>Planctomycetes of the genus Singulisphaera possess chitinolytic capabilities.</title>
        <authorList>
            <person name="Ivanova A."/>
        </authorList>
    </citation>
    <scope>NUCLEOTIDE SEQUENCE</scope>
    <source>
        <strain evidence="5">Ch08T</strain>
    </source>
</reference>
<dbReference type="PANTHER" id="PTHR42756:SF1">
    <property type="entry name" value="TRANSCRIPTIONAL REPRESSOR OF EMRAB OPERON"/>
    <property type="match status" value="1"/>
</dbReference>
<dbReference type="RefSeq" id="WP_406698770.1">
    <property type="nucleotide sequence ID" value="NZ_CP155447.1"/>
</dbReference>
<dbReference type="InterPro" id="IPR036388">
    <property type="entry name" value="WH-like_DNA-bd_sf"/>
</dbReference>
<dbReference type="InterPro" id="IPR036390">
    <property type="entry name" value="WH_DNA-bd_sf"/>
</dbReference>
<accession>A0AAU7CKY7</accession>
<evidence type="ECO:0000259" key="4">
    <source>
        <dbReference type="PROSITE" id="PS50995"/>
    </source>
</evidence>
<feature type="domain" description="HTH marR-type" evidence="4">
    <location>
        <begin position="1"/>
        <end position="105"/>
    </location>
</feature>
<evidence type="ECO:0000256" key="3">
    <source>
        <dbReference type="ARBA" id="ARBA00023163"/>
    </source>
</evidence>
<evidence type="ECO:0000256" key="2">
    <source>
        <dbReference type="ARBA" id="ARBA00023125"/>
    </source>
</evidence>
<keyword evidence="2" id="KW-0238">DNA-binding</keyword>
<keyword evidence="3" id="KW-0804">Transcription</keyword>